<feature type="region of interest" description="Disordered" evidence="1">
    <location>
        <begin position="81"/>
        <end position="114"/>
    </location>
</feature>
<organism evidence="2 3">
    <name type="scientific">Rhynchophorus ferrugineus</name>
    <name type="common">Red palm weevil</name>
    <name type="synonym">Curculio ferrugineus</name>
    <dbReference type="NCBI Taxonomy" id="354439"/>
    <lineage>
        <taxon>Eukaryota</taxon>
        <taxon>Metazoa</taxon>
        <taxon>Ecdysozoa</taxon>
        <taxon>Arthropoda</taxon>
        <taxon>Hexapoda</taxon>
        <taxon>Insecta</taxon>
        <taxon>Pterygota</taxon>
        <taxon>Neoptera</taxon>
        <taxon>Endopterygota</taxon>
        <taxon>Coleoptera</taxon>
        <taxon>Polyphaga</taxon>
        <taxon>Cucujiformia</taxon>
        <taxon>Curculionidae</taxon>
        <taxon>Dryophthorinae</taxon>
        <taxon>Rhynchophorus</taxon>
    </lineage>
</organism>
<dbReference type="AlphaFoldDB" id="A0A834MGJ0"/>
<protein>
    <submittedName>
        <fullName evidence="2">Uncharacterized protein</fullName>
    </submittedName>
</protein>
<sequence length="114" mass="12948">MFESSLCRRILRQIPLETGGQRNPVEAGEIKRFQIPPPVSDLWPAACRRLQRHYANFPKAAGLSVRLFFGGDTWPEVRGVRFRTSSSPLHPVPTTPRKTGNNTRKSRRPVPKSE</sequence>
<dbReference type="EMBL" id="JAACXV010000375">
    <property type="protein sequence ID" value="KAF7279120.1"/>
    <property type="molecule type" value="Genomic_DNA"/>
</dbReference>
<proteinExistence type="predicted"/>
<dbReference type="Proteomes" id="UP000625711">
    <property type="component" value="Unassembled WGS sequence"/>
</dbReference>
<evidence type="ECO:0000313" key="2">
    <source>
        <dbReference type="EMBL" id="KAF7279120.1"/>
    </source>
</evidence>
<feature type="compositionally biased region" description="Basic residues" evidence="1">
    <location>
        <begin position="104"/>
        <end position="114"/>
    </location>
</feature>
<keyword evidence="3" id="KW-1185">Reference proteome</keyword>
<name>A0A834MGJ0_RHYFE</name>
<evidence type="ECO:0000313" key="3">
    <source>
        <dbReference type="Proteomes" id="UP000625711"/>
    </source>
</evidence>
<gene>
    <name evidence="2" type="ORF">GWI33_007633</name>
</gene>
<accession>A0A834MGJ0</accession>
<evidence type="ECO:0000256" key="1">
    <source>
        <dbReference type="SAM" id="MobiDB-lite"/>
    </source>
</evidence>
<comment type="caution">
    <text evidence="2">The sequence shown here is derived from an EMBL/GenBank/DDBJ whole genome shotgun (WGS) entry which is preliminary data.</text>
</comment>
<reference evidence="2" key="1">
    <citation type="submission" date="2020-08" db="EMBL/GenBank/DDBJ databases">
        <title>Genome sequencing and assembly of the red palm weevil Rhynchophorus ferrugineus.</title>
        <authorList>
            <person name="Dias G.B."/>
            <person name="Bergman C.M."/>
            <person name="Manee M."/>
        </authorList>
    </citation>
    <scope>NUCLEOTIDE SEQUENCE</scope>
    <source>
        <strain evidence="2">AA-2017</strain>
        <tissue evidence="2">Whole larva</tissue>
    </source>
</reference>